<dbReference type="EMBL" id="JARAOO010000009">
    <property type="protein sequence ID" value="KAJ7956339.1"/>
    <property type="molecule type" value="Genomic_DNA"/>
</dbReference>
<organism evidence="1 2">
    <name type="scientific">Quillaja saponaria</name>
    <name type="common">Soap bark tree</name>
    <dbReference type="NCBI Taxonomy" id="32244"/>
    <lineage>
        <taxon>Eukaryota</taxon>
        <taxon>Viridiplantae</taxon>
        <taxon>Streptophyta</taxon>
        <taxon>Embryophyta</taxon>
        <taxon>Tracheophyta</taxon>
        <taxon>Spermatophyta</taxon>
        <taxon>Magnoliopsida</taxon>
        <taxon>eudicotyledons</taxon>
        <taxon>Gunneridae</taxon>
        <taxon>Pentapetalae</taxon>
        <taxon>rosids</taxon>
        <taxon>fabids</taxon>
        <taxon>Fabales</taxon>
        <taxon>Quillajaceae</taxon>
        <taxon>Quillaja</taxon>
    </lineage>
</organism>
<name>A0AAD7PIP7_QUISA</name>
<gene>
    <name evidence="1" type="ORF">O6P43_022799</name>
</gene>
<comment type="caution">
    <text evidence="1">The sequence shown here is derived from an EMBL/GenBank/DDBJ whole genome shotgun (WGS) entry which is preliminary data.</text>
</comment>
<keyword evidence="2" id="KW-1185">Reference proteome</keyword>
<reference evidence="1" key="1">
    <citation type="journal article" date="2023" name="Science">
        <title>Elucidation of the pathway for biosynthesis of saponin adjuvants from the soapbark tree.</title>
        <authorList>
            <person name="Reed J."/>
            <person name="Orme A."/>
            <person name="El-Demerdash A."/>
            <person name="Owen C."/>
            <person name="Martin L.B.B."/>
            <person name="Misra R.C."/>
            <person name="Kikuchi S."/>
            <person name="Rejzek M."/>
            <person name="Martin A.C."/>
            <person name="Harkess A."/>
            <person name="Leebens-Mack J."/>
            <person name="Louveau T."/>
            <person name="Stephenson M.J."/>
            <person name="Osbourn A."/>
        </authorList>
    </citation>
    <scope>NUCLEOTIDE SEQUENCE</scope>
    <source>
        <strain evidence="1">S10</strain>
    </source>
</reference>
<sequence>MASDAQDKAVAKYLMLDGASVKNNSNMPAKVKRSAEPRNKYCIATHKKVIGRGSAESNIWDSAATFLRLISTVAATAIATMERTNPVPIRCR</sequence>
<dbReference type="AlphaFoldDB" id="A0AAD7PIP7"/>
<dbReference type="Proteomes" id="UP001163823">
    <property type="component" value="Chromosome 9"/>
</dbReference>
<dbReference type="KEGG" id="qsa:O6P43_022799"/>
<accession>A0AAD7PIP7</accession>
<protein>
    <submittedName>
        <fullName evidence="1">Uncharacterized protein</fullName>
    </submittedName>
</protein>
<evidence type="ECO:0000313" key="1">
    <source>
        <dbReference type="EMBL" id="KAJ7956339.1"/>
    </source>
</evidence>
<evidence type="ECO:0000313" key="2">
    <source>
        <dbReference type="Proteomes" id="UP001163823"/>
    </source>
</evidence>
<proteinExistence type="predicted"/>